<organism evidence="1 2">
    <name type="scientific">Flavobacterium rivuli WB 3.3-2 = DSM 21788</name>
    <dbReference type="NCBI Taxonomy" id="1121895"/>
    <lineage>
        <taxon>Bacteria</taxon>
        <taxon>Pseudomonadati</taxon>
        <taxon>Bacteroidota</taxon>
        <taxon>Flavobacteriia</taxon>
        <taxon>Flavobacteriales</taxon>
        <taxon>Flavobacteriaceae</taxon>
        <taxon>Flavobacterium</taxon>
    </lineage>
</organism>
<reference evidence="1 2" key="1">
    <citation type="submission" date="2013-09" db="EMBL/GenBank/DDBJ databases">
        <authorList>
            <person name="Zeng Z."/>
            <person name="Chen C."/>
        </authorList>
    </citation>
    <scope>NUCLEOTIDE SEQUENCE [LARGE SCALE GENOMIC DNA]</scope>
    <source>
        <strain evidence="1 2">WB 3.3-2</strain>
    </source>
</reference>
<proteinExistence type="predicted"/>
<gene>
    <name evidence="1" type="ORF">Q765_14990</name>
</gene>
<keyword evidence="2" id="KW-1185">Reference proteome</keyword>
<comment type="caution">
    <text evidence="1">The sequence shown here is derived from an EMBL/GenBank/DDBJ whole genome shotgun (WGS) entry which is preliminary data.</text>
</comment>
<dbReference type="eggNOG" id="ENOG502ZJ62">
    <property type="taxonomic scope" value="Bacteria"/>
</dbReference>
<name>A0A0A2LZE6_9FLAO</name>
<protein>
    <submittedName>
        <fullName evidence="1">Uncharacterized protein</fullName>
    </submittedName>
</protein>
<evidence type="ECO:0000313" key="2">
    <source>
        <dbReference type="Proteomes" id="UP000030152"/>
    </source>
</evidence>
<dbReference type="AlphaFoldDB" id="A0A0A2LZE6"/>
<evidence type="ECO:0000313" key="1">
    <source>
        <dbReference type="EMBL" id="KGO85722.1"/>
    </source>
</evidence>
<dbReference type="EMBL" id="JRLX01000017">
    <property type="protein sequence ID" value="KGO85722.1"/>
    <property type="molecule type" value="Genomic_DNA"/>
</dbReference>
<dbReference type="RefSeq" id="WP_020213953.1">
    <property type="nucleotide sequence ID" value="NZ_JRLX01000017.1"/>
</dbReference>
<accession>A0A0A2LZE6</accession>
<dbReference type="Proteomes" id="UP000030152">
    <property type="component" value="Unassembled WGS sequence"/>
</dbReference>
<sequence>MQNLPALNAWSIFFQGHGITLYSRNAATVPGTNNSDYIYLKSYPEIFEMERKLFAEWFTTTPTGIYLQQQHSNAQSWQLVYINYKDVQLTIVKTDIHTTGWSSGYEDGKPILVIKGEANIVLG</sequence>
<dbReference type="OrthoDB" id="1374980at2"/>